<gene>
    <name evidence="5" type="ORF">PYX00_001584</name>
</gene>
<comment type="caution">
    <text evidence="5">The sequence shown here is derived from an EMBL/GenBank/DDBJ whole genome shotgun (WGS) entry which is preliminary data.</text>
</comment>
<dbReference type="GO" id="GO:0005874">
    <property type="term" value="C:microtubule"/>
    <property type="evidence" value="ECO:0007669"/>
    <property type="project" value="InterPro"/>
</dbReference>
<dbReference type="CDD" id="cd04301">
    <property type="entry name" value="NAT_SF"/>
    <property type="match status" value="1"/>
</dbReference>
<feature type="binding site" evidence="3">
    <location>
        <begin position="164"/>
        <end position="173"/>
    </location>
    <ligand>
        <name>acetyl-CoA</name>
        <dbReference type="ChEBI" id="CHEBI:57288"/>
    </ligand>
</feature>
<feature type="binding site" evidence="3">
    <location>
        <begin position="128"/>
        <end position="141"/>
    </location>
    <ligand>
        <name>acetyl-CoA</name>
        <dbReference type="ChEBI" id="CHEBI:57288"/>
    </ligand>
</feature>
<proteinExistence type="inferred from homology"/>
<dbReference type="Pfam" id="PF05301">
    <property type="entry name" value="Acetyltransf_16"/>
    <property type="match status" value="1"/>
</dbReference>
<dbReference type="InterPro" id="IPR007965">
    <property type="entry name" value="GNAT_ATAT"/>
</dbReference>
<dbReference type="PANTHER" id="PTHR12327:SF0">
    <property type="entry name" value="ALPHA-TUBULIN N-ACETYLTRANSFERASE 1"/>
    <property type="match status" value="1"/>
</dbReference>
<dbReference type="AlphaFoldDB" id="A0AAW2IEC9"/>
<dbReference type="GO" id="GO:0048666">
    <property type="term" value="P:neuron development"/>
    <property type="evidence" value="ECO:0007669"/>
    <property type="project" value="UniProtKB-UniRule"/>
</dbReference>
<dbReference type="InterPro" id="IPR038746">
    <property type="entry name" value="Atat"/>
</dbReference>
<dbReference type="Gene3D" id="3.40.630.30">
    <property type="match status" value="1"/>
</dbReference>
<sequence length="296" mass="32798">MEFNFNINNYFKNEITIVGSSLIPDGFTGDRREIQECISRVSHVLSVLGENSAKAQGLQKVITSGEKLRNTDHVVYILTDPQGGRSNFSTSRGTGSILGMLKMGVKHLYVFDDVGNSHEVSPRCVLDFYIHESKQRMGLGKKLFQYMLKEEKIEPHHLAIDKPSPKFLSFLRKHYGLNTVIPQMNNFVVFTGFFTNRETGGGNTPNLKKVYAAGVSSSSARYQSSRLSGYTTPILAPQPQGSSSAININQSMHFGRQAPHRPVSTVGLILQHKGPSNSTQSFQPGRYGAVQPVVYQ</sequence>
<dbReference type="PANTHER" id="PTHR12327">
    <property type="entry name" value="ALPHA-TUBULIN N-ACETYLTRANSFERASE 1"/>
    <property type="match status" value="1"/>
</dbReference>
<evidence type="ECO:0000256" key="2">
    <source>
        <dbReference type="ARBA" id="ARBA00023315"/>
    </source>
</evidence>
<keyword evidence="1 3" id="KW-0808">Transferase</keyword>
<evidence type="ECO:0000256" key="3">
    <source>
        <dbReference type="HAMAP-Rule" id="MF_03130"/>
    </source>
</evidence>
<feature type="domain" description="N-acetyltransferase" evidence="4">
    <location>
        <begin position="1"/>
        <end position="194"/>
    </location>
</feature>
<dbReference type="HAMAP" id="MF_03130">
    <property type="entry name" value="mec17"/>
    <property type="match status" value="1"/>
</dbReference>
<dbReference type="EC" id="2.3.1.108" evidence="3"/>
<evidence type="ECO:0000259" key="4">
    <source>
        <dbReference type="PROSITE" id="PS51730"/>
    </source>
</evidence>
<dbReference type="PROSITE" id="PS51730">
    <property type="entry name" value="GNAT_ATAT"/>
    <property type="match status" value="1"/>
</dbReference>
<name>A0AAW2IEC9_9NEOP</name>
<reference evidence="5" key="1">
    <citation type="journal article" date="2024" name="Gigascience">
        <title>Chromosome-level genome of the poultry shaft louse Menopon gallinae provides insight into the host-switching and adaptive evolution of parasitic lice.</title>
        <authorList>
            <person name="Xu Y."/>
            <person name="Ma L."/>
            <person name="Liu S."/>
            <person name="Liang Y."/>
            <person name="Liu Q."/>
            <person name="He Z."/>
            <person name="Tian L."/>
            <person name="Duan Y."/>
            <person name="Cai W."/>
            <person name="Li H."/>
            <person name="Song F."/>
        </authorList>
    </citation>
    <scope>NUCLEOTIDE SEQUENCE</scope>
    <source>
        <strain evidence="5">Cailab_2023a</strain>
    </source>
</reference>
<evidence type="ECO:0000256" key="1">
    <source>
        <dbReference type="ARBA" id="ARBA00022679"/>
    </source>
</evidence>
<dbReference type="GO" id="GO:0019799">
    <property type="term" value="F:tubulin N-acetyltransferase activity"/>
    <property type="evidence" value="ECO:0007669"/>
    <property type="project" value="UniProtKB-UniRule"/>
</dbReference>
<comment type="similarity">
    <text evidence="3">Belongs to the acetyltransferase ATAT1 family.</text>
</comment>
<comment type="function">
    <text evidence="3">Specifically acetylates 'Lys-40' in alpha-tubulin on the lumenal side of microtubules. Promotes microtubule destabilization and accelerates microtubule dynamics; this activity may be independent of acetylation activity. Acetylates alpha-tubulin with a slow enzymatic rate, due to a catalytic site that is not optimized for acetyl transfer. Enters the microtubule through each end and diffuses quickly throughout the lumen of microtubules. Acetylates only long/old microtubules because of its slow acetylation rate since it does not have time to act on dynamically unstable microtubules before the enzyme is released.</text>
</comment>
<dbReference type="EMBL" id="JARGDH010000001">
    <property type="protein sequence ID" value="KAL0280221.1"/>
    <property type="molecule type" value="Genomic_DNA"/>
</dbReference>
<dbReference type="GO" id="GO:0070507">
    <property type="term" value="P:regulation of microtubule cytoskeleton organization"/>
    <property type="evidence" value="ECO:0007669"/>
    <property type="project" value="UniProtKB-UniRule"/>
</dbReference>
<comment type="catalytic activity">
    <reaction evidence="3">
        <text>L-lysyl-[alpha-tubulin] + acetyl-CoA = N(6)-acetyl-L-lysyl-[alpha-tubulin] + CoA + H(+)</text>
        <dbReference type="Rhea" id="RHEA:15277"/>
        <dbReference type="Rhea" id="RHEA-COMP:11278"/>
        <dbReference type="Rhea" id="RHEA-COMP:11279"/>
        <dbReference type="ChEBI" id="CHEBI:15378"/>
        <dbReference type="ChEBI" id="CHEBI:29969"/>
        <dbReference type="ChEBI" id="CHEBI:57287"/>
        <dbReference type="ChEBI" id="CHEBI:57288"/>
        <dbReference type="ChEBI" id="CHEBI:61930"/>
        <dbReference type="EC" id="2.3.1.108"/>
    </reaction>
</comment>
<feature type="site" description="Crucial for catalytic activity" evidence="3">
    <location>
        <position position="56"/>
    </location>
</feature>
<keyword evidence="2 3" id="KW-0012">Acyltransferase</keyword>
<protein>
    <recommendedName>
        <fullName evidence="3">Alpha-tubulin N-acetyltransferase</fullName>
        <shortName evidence="3">Alpha-TAT</shortName>
        <shortName evidence="3">TAT</shortName>
        <ecNumber evidence="3">2.3.1.108</ecNumber>
    </recommendedName>
    <alternativeName>
        <fullName evidence="3">Acetyltransferase mec-17 homolog</fullName>
    </alternativeName>
</protein>
<accession>A0AAW2IEC9</accession>
<evidence type="ECO:0000313" key="5">
    <source>
        <dbReference type="EMBL" id="KAL0280221.1"/>
    </source>
</evidence>
<organism evidence="5">
    <name type="scientific">Menopon gallinae</name>
    <name type="common">poultry shaft louse</name>
    <dbReference type="NCBI Taxonomy" id="328185"/>
    <lineage>
        <taxon>Eukaryota</taxon>
        <taxon>Metazoa</taxon>
        <taxon>Ecdysozoa</taxon>
        <taxon>Arthropoda</taxon>
        <taxon>Hexapoda</taxon>
        <taxon>Insecta</taxon>
        <taxon>Pterygota</taxon>
        <taxon>Neoptera</taxon>
        <taxon>Paraneoptera</taxon>
        <taxon>Psocodea</taxon>
        <taxon>Troctomorpha</taxon>
        <taxon>Phthiraptera</taxon>
        <taxon>Amblycera</taxon>
        <taxon>Menoponidae</taxon>
        <taxon>Menopon</taxon>
    </lineage>
</organism>